<accession>A0AAN7Q0Z4</accession>
<keyword evidence="2" id="KW-1185">Reference proteome</keyword>
<sequence length="268" mass="29995">MRLFTKKRISKTVPKAGEDYGMVDVIPMEDLEGKFQITFGVNIEICGLFVFTKMPHFAATPDGFNGDNAIVKVECPYKMAKMKITRKEAAQRKVVPYLVVRVVQQRFLGEEFLETDLGGEGSLCRAGPPSIKEYERFIYADDDVVSIISILSEDERVISTYSKEPKQELCKTVRLDVPCRKKIEQLPEKVIKSKEINENGIKDEKKPQVTCGVKGTTDGMALQVEPGTGAELELLEPPFEVTFENTGSEIKIDFAKVNNTSTFEAPIV</sequence>
<dbReference type="AlphaFoldDB" id="A0AAN7Q0Z4"/>
<evidence type="ECO:0000313" key="1">
    <source>
        <dbReference type="EMBL" id="KAK4882529.1"/>
    </source>
</evidence>
<protein>
    <submittedName>
        <fullName evidence="1">Uncharacterized protein</fullName>
    </submittedName>
</protein>
<comment type="caution">
    <text evidence="1">The sequence shown here is derived from an EMBL/GenBank/DDBJ whole genome shotgun (WGS) entry which is preliminary data.</text>
</comment>
<gene>
    <name evidence="1" type="ORF">RN001_005848</name>
</gene>
<organism evidence="1 2">
    <name type="scientific">Aquatica leii</name>
    <dbReference type="NCBI Taxonomy" id="1421715"/>
    <lineage>
        <taxon>Eukaryota</taxon>
        <taxon>Metazoa</taxon>
        <taxon>Ecdysozoa</taxon>
        <taxon>Arthropoda</taxon>
        <taxon>Hexapoda</taxon>
        <taxon>Insecta</taxon>
        <taxon>Pterygota</taxon>
        <taxon>Neoptera</taxon>
        <taxon>Endopterygota</taxon>
        <taxon>Coleoptera</taxon>
        <taxon>Polyphaga</taxon>
        <taxon>Elateriformia</taxon>
        <taxon>Elateroidea</taxon>
        <taxon>Lampyridae</taxon>
        <taxon>Luciolinae</taxon>
        <taxon>Aquatica</taxon>
    </lineage>
</organism>
<dbReference type="Proteomes" id="UP001353858">
    <property type="component" value="Unassembled WGS sequence"/>
</dbReference>
<dbReference type="InterPro" id="IPR011604">
    <property type="entry name" value="PDDEXK-like_dom_sf"/>
</dbReference>
<dbReference type="EMBL" id="JARPUR010000002">
    <property type="protein sequence ID" value="KAK4882529.1"/>
    <property type="molecule type" value="Genomic_DNA"/>
</dbReference>
<dbReference type="Gene3D" id="3.90.320.10">
    <property type="match status" value="1"/>
</dbReference>
<reference evidence="2" key="1">
    <citation type="submission" date="2023-01" db="EMBL/GenBank/DDBJ databases">
        <title>Key to firefly adult light organ development and bioluminescence: homeobox transcription factors regulate luciferase expression and transportation to peroxisome.</title>
        <authorList>
            <person name="Fu X."/>
        </authorList>
    </citation>
    <scope>NUCLEOTIDE SEQUENCE [LARGE SCALE GENOMIC DNA]</scope>
</reference>
<evidence type="ECO:0000313" key="2">
    <source>
        <dbReference type="Proteomes" id="UP001353858"/>
    </source>
</evidence>
<name>A0AAN7Q0Z4_9COLE</name>
<proteinExistence type="predicted"/>